<dbReference type="InterPro" id="IPR008253">
    <property type="entry name" value="Marvel"/>
</dbReference>
<evidence type="ECO:0000256" key="5">
    <source>
        <dbReference type="PROSITE-ProRule" id="PRU00581"/>
    </source>
</evidence>
<reference evidence="8" key="1">
    <citation type="submission" date="2022-01" db="EMBL/GenBank/DDBJ databases">
        <authorList>
            <person name="King R."/>
        </authorList>
    </citation>
    <scope>NUCLEOTIDE SEQUENCE</scope>
</reference>
<feature type="transmembrane region" description="Helical" evidence="6">
    <location>
        <begin position="79"/>
        <end position="100"/>
    </location>
</feature>
<dbReference type="PANTHER" id="PTHR22776">
    <property type="entry name" value="MARVEL-CONTAINING POTENTIAL LIPID RAFT-ASSOCIATED PROTEIN"/>
    <property type="match status" value="1"/>
</dbReference>
<protein>
    <recommendedName>
        <fullName evidence="7">MARVEL domain-containing protein</fullName>
    </recommendedName>
</protein>
<evidence type="ECO:0000256" key="2">
    <source>
        <dbReference type="ARBA" id="ARBA00022692"/>
    </source>
</evidence>
<name>A0A9P0DJP8_9CUCU</name>
<dbReference type="Proteomes" id="UP001152799">
    <property type="component" value="Chromosome 1"/>
</dbReference>
<dbReference type="InterPro" id="IPR050578">
    <property type="entry name" value="MARVEL-CKLF_proteins"/>
</dbReference>
<dbReference type="PROSITE" id="PS51225">
    <property type="entry name" value="MARVEL"/>
    <property type="match status" value="1"/>
</dbReference>
<accession>A0A9P0DJP8</accession>
<dbReference type="OrthoDB" id="6258237at2759"/>
<proteinExistence type="predicted"/>
<keyword evidence="4 5" id="KW-0472">Membrane</keyword>
<evidence type="ECO:0000256" key="4">
    <source>
        <dbReference type="ARBA" id="ARBA00023136"/>
    </source>
</evidence>
<feature type="transmembrane region" description="Helical" evidence="6">
    <location>
        <begin position="112"/>
        <end position="140"/>
    </location>
</feature>
<feature type="transmembrane region" description="Helical" evidence="6">
    <location>
        <begin position="53"/>
        <end position="73"/>
    </location>
</feature>
<keyword evidence="2 5" id="KW-0812">Transmembrane</keyword>
<dbReference type="AlphaFoldDB" id="A0A9P0DJP8"/>
<evidence type="ECO:0000256" key="6">
    <source>
        <dbReference type="SAM" id="Phobius"/>
    </source>
</evidence>
<evidence type="ECO:0000256" key="3">
    <source>
        <dbReference type="ARBA" id="ARBA00022989"/>
    </source>
</evidence>
<keyword evidence="9" id="KW-1185">Reference proteome</keyword>
<evidence type="ECO:0000256" key="1">
    <source>
        <dbReference type="ARBA" id="ARBA00004141"/>
    </source>
</evidence>
<evidence type="ECO:0000313" key="8">
    <source>
        <dbReference type="EMBL" id="CAH1122644.1"/>
    </source>
</evidence>
<dbReference type="Pfam" id="PF01284">
    <property type="entry name" value="MARVEL"/>
    <property type="match status" value="1"/>
</dbReference>
<gene>
    <name evidence="8" type="ORF">CEUTPL_LOCUS1690</name>
</gene>
<feature type="domain" description="MARVEL" evidence="7">
    <location>
        <begin position="46"/>
        <end position="177"/>
    </location>
</feature>
<keyword evidence="3 6" id="KW-1133">Transmembrane helix</keyword>
<organism evidence="8 9">
    <name type="scientific">Ceutorhynchus assimilis</name>
    <name type="common">cabbage seed weevil</name>
    <dbReference type="NCBI Taxonomy" id="467358"/>
    <lineage>
        <taxon>Eukaryota</taxon>
        <taxon>Metazoa</taxon>
        <taxon>Ecdysozoa</taxon>
        <taxon>Arthropoda</taxon>
        <taxon>Hexapoda</taxon>
        <taxon>Insecta</taxon>
        <taxon>Pterygota</taxon>
        <taxon>Neoptera</taxon>
        <taxon>Endopterygota</taxon>
        <taxon>Coleoptera</taxon>
        <taxon>Polyphaga</taxon>
        <taxon>Cucujiformia</taxon>
        <taxon>Curculionidae</taxon>
        <taxon>Ceutorhynchinae</taxon>
        <taxon>Ceutorhynchus</taxon>
    </lineage>
</organism>
<dbReference type="PANTHER" id="PTHR22776:SF97">
    <property type="entry name" value="RE01453P"/>
    <property type="match status" value="1"/>
</dbReference>
<comment type="subcellular location">
    <subcellularLocation>
        <location evidence="1">Membrane</location>
        <topology evidence="1">Multi-pass membrane protein</topology>
    </subcellularLocation>
</comment>
<dbReference type="GO" id="GO:0016020">
    <property type="term" value="C:membrane"/>
    <property type="evidence" value="ECO:0007669"/>
    <property type="project" value="UniProtKB-SubCell"/>
</dbReference>
<dbReference type="EMBL" id="OU892277">
    <property type="protein sequence ID" value="CAH1122644.1"/>
    <property type="molecule type" value="Genomic_DNA"/>
</dbReference>
<feature type="transmembrane region" description="Helical" evidence="6">
    <location>
        <begin position="152"/>
        <end position="172"/>
    </location>
</feature>
<sequence>MMTETAVVNVQEAPNNNAASNKAHGGAASHGASERPLAWIKINLDYYKTTPGLLKIAELILGIFAMALGSPAYTGGSHFFLFIVTVSFIGTLIWIFIYLLGIREALNYPINWILTELVNTGICTVCYFIAFILQLIVSAAVHPGYSWRGTQIAAGVFGLLNTLVYAFATYLLHIEWKGSRTTQ</sequence>
<evidence type="ECO:0000259" key="7">
    <source>
        <dbReference type="PROSITE" id="PS51225"/>
    </source>
</evidence>
<evidence type="ECO:0000313" key="9">
    <source>
        <dbReference type="Proteomes" id="UP001152799"/>
    </source>
</evidence>